<dbReference type="RefSeq" id="WP_211533792.1">
    <property type="nucleotide sequence ID" value="NZ_CP058560.1"/>
</dbReference>
<dbReference type="EMBL" id="CP058560">
    <property type="protein sequence ID" value="QUH22846.1"/>
    <property type="molecule type" value="Genomic_DNA"/>
</dbReference>
<name>A0A8T8K2X0_9EURY</name>
<protein>
    <submittedName>
        <fullName evidence="2">DUF2807 domain-containing protein</fullName>
    </submittedName>
</protein>
<evidence type="ECO:0000259" key="1">
    <source>
        <dbReference type="Pfam" id="PF10988"/>
    </source>
</evidence>
<evidence type="ECO:0000313" key="3">
    <source>
        <dbReference type="Proteomes" id="UP000681041"/>
    </source>
</evidence>
<dbReference type="KEGG" id="meme:HYG87_03180"/>
<dbReference type="GeneID" id="64819735"/>
<organism evidence="2 3">
    <name type="scientific">Methanobacterium alkalithermotolerans</name>
    <dbReference type="NCBI Taxonomy" id="2731220"/>
    <lineage>
        <taxon>Archaea</taxon>
        <taxon>Methanobacteriati</taxon>
        <taxon>Methanobacteriota</taxon>
        <taxon>Methanomada group</taxon>
        <taxon>Methanobacteria</taxon>
        <taxon>Methanobacteriales</taxon>
        <taxon>Methanobacteriaceae</taxon>
        <taxon>Methanobacterium</taxon>
    </lineage>
</organism>
<gene>
    <name evidence="2" type="ORF">HYG87_03180</name>
</gene>
<dbReference type="OrthoDB" id="69273at2157"/>
<accession>A0A8T8K2X0</accession>
<sequence length="238" mass="24836">MKKYMSIVLILCALVIVCGCTGLGGVGSGNVINETRSVSGFSEVSLSGIGTLIITQGNEESLIIEADDNVLPFIKTQVNNNKLEISYDTGMPAPTEEIKMYLTLKDISSVEIQGTGKVESSQLNTDKLNINIEGAGKADIENLTVNELVSNISGAGQIFLSGSASSQKVTINGAGNYQAENLQSMTAEVNINGAGNVILDVSEFLKAIISGTGKVEYTGNPELDQQINGAGTIAKKAG</sequence>
<dbReference type="Proteomes" id="UP000681041">
    <property type="component" value="Chromosome"/>
</dbReference>
<dbReference type="PANTHER" id="PTHR39200">
    <property type="entry name" value="HYPOTHETICAL EXPORTED PROTEIN"/>
    <property type="match status" value="1"/>
</dbReference>
<dbReference type="Pfam" id="PF10988">
    <property type="entry name" value="DUF2807"/>
    <property type="match status" value="1"/>
</dbReference>
<reference evidence="2" key="1">
    <citation type="submission" date="2020-07" db="EMBL/GenBank/DDBJ databases">
        <title>Methanobacterium. sp. MethCan genome.</title>
        <authorList>
            <person name="Postec A."/>
            <person name="Quemeneur M."/>
        </authorList>
    </citation>
    <scope>NUCLEOTIDE SEQUENCE</scope>
    <source>
        <strain evidence="2">MethCAN</strain>
    </source>
</reference>
<dbReference type="PANTHER" id="PTHR39200:SF1">
    <property type="entry name" value="AUTO-TRANSPORTER ADHESIN HEAD GIN DOMAIN-CONTAINING PROTEIN-RELATED"/>
    <property type="match status" value="1"/>
</dbReference>
<dbReference type="InterPro" id="IPR021255">
    <property type="entry name" value="DUF2807"/>
</dbReference>
<proteinExistence type="predicted"/>
<dbReference type="AlphaFoldDB" id="A0A8T8K2X0"/>
<keyword evidence="3" id="KW-1185">Reference proteome</keyword>
<feature type="domain" description="Putative auto-transporter adhesin head GIN" evidence="1">
    <location>
        <begin position="41"/>
        <end position="221"/>
    </location>
</feature>
<dbReference type="Gene3D" id="2.160.20.120">
    <property type="match status" value="1"/>
</dbReference>
<evidence type="ECO:0000313" key="2">
    <source>
        <dbReference type="EMBL" id="QUH22846.1"/>
    </source>
</evidence>
<dbReference type="PROSITE" id="PS51257">
    <property type="entry name" value="PROKAR_LIPOPROTEIN"/>
    <property type="match status" value="1"/>
</dbReference>